<dbReference type="Pfam" id="PF12773">
    <property type="entry name" value="DZR"/>
    <property type="match status" value="1"/>
</dbReference>
<gene>
    <name evidence="2" type="ORF">SAMN05877842_10443</name>
</gene>
<accession>A0A285UCY6</accession>
<dbReference type="EMBL" id="OBQC01000004">
    <property type="protein sequence ID" value="SOC38171.1"/>
    <property type="molecule type" value="Genomic_DNA"/>
</dbReference>
<feature type="domain" description="DZANK-type" evidence="1">
    <location>
        <begin position="82"/>
        <end position="134"/>
    </location>
</feature>
<evidence type="ECO:0000313" key="2">
    <source>
        <dbReference type="EMBL" id="SOC38171.1"/>
    </source>
</evidence>
<dbReference type="OrthoDB" id="2922473at2"/>
<evidence type="ECO:0000313" key="3">
    <source>
        <dbReference type="Proteomes" id="UP000219252"/>
    </source>
</evidence>
<dbReference type="Proteomes" id="UP000219252">
    <property type="component" value="Unassembled WGS sequence"/>
</dbReference>
<dbReference type="AlphaFoldDB" id="A0A285UCY6"/>
<keyword evidence="3" id="KW-1185">Reference proteome</keyword>
<sequence>MVEMTEQRSLDIRELKQQLTTAKEQRMDLVIKLGELTHVQLRNNDANLSILNDLSNEIIHRDVIIYQTQNAISKLSANQLHCTNCQHSIEESAKFCGNCGTLNANFKDFNGVQVICNTCEQLIEEQHMYCPCCGVKQEGK</sequence>
<dbReference type="RefSeq" id="WP_097149049.1">
    <property type="nucleotide sequence ID" value="NZ_OBQC01000004.1"/>
</dbReference>
<protein>
    <submittedName>
        <fullName evidence="2">Double zinc ribbon protein</fullName>
    </submittedName>
</protein>
<evidence type="ECO:0000259" key="1">
    <source>
        <dbReference type="Pfam" id="PF12773"/>
    </source>
</evidence>
<name>A0A285UCY6_9BACL</name>
<reference evidence="3" key="1">
    <citation type="submission" date="2017-08" db="EMBL/GenBank/DDBJ databases">
        <authorList>
            <person name="Varghese N."/>
            <person name="Submissions S."/>
        </authorList>
    </citation>
    <scope>NUCLEOTIDE SEQUENCE [LARGE SCALE GENOMIC DNA]</scope>
    <source>
        <strain evidence="3">JC23</strain>
    </source>
</reference>
<organism evidence="2 3">
    <name type="scientific">Ureibacillus acetophenoni</name>
    <dbReference type="NCBI Taxonomy" id="614649"/>
    <lineage>
        <taxon>Bacteria</taxon>
        <taxon>Bacillati</taxon>
        <taxon>Bacillota</taxon>
        <taxon>Bacilli</taxon>
        <taxon>Bacillales</taxon>
        <taxon>Caryophanaceae</taxon>
        <taxon>Ureibacillus</taxon>
    </lineage>
</organism>
<dbReference type="InterPro" id="IPR025874">
    <property type="entry name" value="DZR"/>
</dbReference>
<proteinExistence type="predicted"/>